<evidence type="ECO:0000313" key="1">
    <source>
        <dbReference type="EMBL" id="KAJ0024751.1"/>
    </source>
</evidence>
<gene>
    <name evidence="1" type="ORF">Pint_06718</name>
</gene>
<keyword evidence="2" id="KW-1185">Reference proteome</keyword>
<protein>
    <submittedName>
        <fullName evidence="1">Uncharacterized protein</fullName>
    </submittedName>
</protein>
<proteinExistence type="predicted"/>
<name>A0ACC0XVM3_9ROSI</name>
<dbReference type="EMBL" id="CM047745">
    <property type="protein sequence ID" value="KAJ0024751.1"/>
    <property type="molecule type" value="Genomic_DNA"/>
</dbReference>
<dbReference type="Proteomes" id="UP001163603">
    <property type="component" value="Chromosome 10"/>
</dbReference>
<comment type="caution">
    <text evidence="1">The sequence shown here is derived from an EMBL/GenBank/DDBJ whole genome shotgun (WGS) entry which is preliminary data.</text>
</comment>
<sequence length="234" mass="26098">MGEGFLKIFVDRLLTTLTGVEKPLTTVDHLLFGVDKPLTIVDRLLAGGNNSANKRSGEVIRARHMSQNSSKIATKTLQWTSPHFLLSQAPIEPPEDGACIPDLKLIGDSMWEDSFNHGARRRFDRAIHTFESHKDVGNQATWRNEAIFVSSSNNTINAPGLVADVQNKIKDDPHDGHTNSVSELSWNPNKDWVIASVAADSMIQIWQIAESIYRSEYNTLHSQPTPAQCSFNFF</sequence>
<evidence type="ECO:0000313" key="2">
    <source>
        <dbReference type="Proteomes" id="UP001163603"/>
    </source>
</evidence>
<accession>A0ACC0XVM3</accession>
<reference evidence="2" key="1">
    <citation type="journal article" date="2023" name="G3 (Bethesda)">
        <title>Genome assembly and association tests identify interacting loci associated with vigor, precocity, and sex in interspecific pistachio rootstocks.</title>
        <authorList>
            <person name="Palmer W."/>
            <person name="Jacygrad E."/>
            <person name="Sagayaradj S."/>
            <person name="Cavanaugh K."/>
            <person name="Han R."/>
            <person name="Bertier L."/>
            <person name="Beede B."/>
            <person name="Kafkas S."/>
            <person name="Golino D."/>
            <person name="Preece J."/>
            <person name="Michelmore R."/>
        </authorList>
    </citation>
    <scope>NUCLEOTIDE SEQUENCE [LARGE SCALE GENOMIC DNA]</scope>
</reference>
<organism evidence="1 2">
    <name type="scientific">Pistacia integerrima</name>
    <dbReference type="NCBI Taxonomy" id="434235"/>
    <lineage>
        <taxon>Eukaryota</taxon>
        <taxon>Viridiplantae</taxon>
        <taxon>Streptophyta</taxon>
        <taxon>Embryophyta</taxon>
        <taxon>Tracheophyta</taxon>
        <taxon>Spermatophyta</taxon>
        <taxon>Magnoliopsida</taxon>
        <taxon>eudicotyledons</taxon>
        <taxon>Gunneridae</taxon>
        <taxon>Pentapetalae</taxon>
        <taxon>rosids</taxon>
        <taxon>malvids</taxon>
        <taxon>Sapindales</taxon>
        <taxon>Anacardiaceae</taxon>
        <taxon>Pistacia</taxon>
    </lineage>
</organism>